<evidence type="ECO:0000313" key="1">
    <source>
        <dbReference type="EMBL" id="BBL69676.1"/>
    </source>
</evidence>
<dbReference type="RefSeq" id="WP_054773477.1">
    <property type="nucleotide sequence ID" value="NZ_AP019782.1"/>
</dbReference>
<dbReference type="KEGG" id="moz:MoryE10_02820"/>
<dbReference type="Proteomes" id="UP000824988">
    <property type="component" value="Chromosome"/>
</dbReference>
<protein>
    <submittedName>
        <fullName evidence="1">Uncharacterized protein</fullName>
    </submittedName>
</protein>
<dbReference type="EMBL" id="AP019782">
    <property type="protein sequence ID" value="BBL69676.1"/>
    <property type="molecule type" value="Genomic_DNA"/>
</dbReference>
<gene>
    <name evidence="1" type="ORF">MoryE10_02820</name>
</gene>
<dbReference type="AlphaFoldDB" id="A0A8D5AJ48"/>
<evidence type="ECO:0000313" key="2">
    <source>
        <dbReference type="Proteomes" id="UP000824988"/>
    </source>
</evidence>
<name>A0A8D5AJ48_9GAMM</name>
<reference evidence="1" key="1">
    <citation type="submission" date="2019-06" db="EMBL/GenBank/DDBJ databases">
        <title>Complete genome sequence of Methylogaea oryzae strain JCM16910.</title>
        <authorList>
            <person name="Asakawa S."/>
        </authorList>
    </citation>
    <scope>NUCLEOTIDE SEQUENCE</scope>
    <source>
        <strain evidence="1">E10</strain>
    </source>
</reference>
<sequence length="101" mass="10778">MDNLSSELQNAIRALEQVGDHAGAHSDAVDELLDQLYQQKMDLAGAPPHAASPNYKQAVEAMRAAGAKVKSAQRDKNRLADALRAVSEATAKINRVLDNAA</sequence>
<proteinExistence type="predicted"/>
<dbReference type="Gene3D" id="1.20.120.330">
    <property type="entry name" value="Nucleotidyltransferases domain 2"/>
    <property type="match status" value="1"/>
</dbReference>
<accession>A0A8D5AJ48</accession>
<keyword evidence="2" id="KW-1185">Reference proteome</keyword>
<organism evidence="1 2">
    <name type="scientific">Methylogaea oryzae</name>
    <dbReference type="NCBI Taxonomy" id="1295382"/>
    <lineage>
        <taxon>Bacteria</taxon>
        <taxon>Pseudomonadati</taxon>
        <taxon>Pseudomonadota</taxon>
        <taxon>Gammaproteobacteria</taxon>
        <taxon>Methylococcales</taxon>
        <taxon>Methylococcaceae</taxon>
        <taxon>Methylogaea</taxon>
    </lineage>
</organism>